<gene>
    <name evidence="5" type="ORF">DL762_001634</name>
</gene>
<keyword evidence="1" id="KW-0808">Transferase</keyword>
<dbReference type="Gene3D" id="3.40.50.2020">
    <property type="match status" value="2"/>
</dbReference>
<evidence type="ECO:0000313" key="5">
    <source>
        <dbReference type="EMBL" id="RYO92488.1"/>
    </source>
</evidence>
<protein>
    <recommendedName>
        <fullName evidence="4">Glutamine amidotransferase type-2 domain-containing protein</fullName>
    </recommendedName>
</protein>
<organism evidence="5 6">
    <name type="scientific">Monosporascus cannonballus</name>
    <dbReference type="NCBI Taxonomy" id="155416"/>
    <lineage>
        <taxon>Eukaryota</taxon>
        <taxon>Fungi</taxon>
        <taxon>Dikarya</taxon>
        <taxon>Ascomycota</taxon>
        <taxon>Pezizomycotina</taxon>
        <taxon>Sordariomycetes</taxon>
        <taxon>Xylariomycetidae</taxon>
        <taxon>Xylariales</taxon>
        <taxon>Xylariales incertae sedis</taxon>
        <taxon>Monosporascus</taxon>
    </lineage>
</organism>
<evidence type="ECO:0000256" key="3">
    <source>
        <dbReference type="SAM" id="MobiDB-lite"/>
    </source>
</evidence>
<dbReference type="InterPro" id="IPR029057">
    <property type="entry name" value="PRTase-like"/>
</dbReference>
<name>A0ABY0HK71_9PEZI</name>
<dbReference type="PROSITE" id="PS51278">
    <property type="entry name" value="GATASE_TYPE_2"/>
    <property type="match status" value="1"/>
</dbReference>
<dbReference type="Gene3D" id="3.60.20.10">
    <property type="entry name" value="Glutamine Phosphoribosylpyrophosphate, subunit 1, domain 1"/>
    <property type="match status" value="2"/>
</dbReference>
<evidence type="ECO:0000313" key="6">
    <source>
        <dbReference type="Proteomes" id="UP000294003"/>
    </source>
</evidence>
<evidence type="ECO:0000256" key="1">
    <source>
        <dbReference type="ARBA" id="ARBA00022679"/>
    </source>
</evidence>
<dbReference type="Pfam" id="PF13537">
    <property type="entry name" value="GATase_7"/>
    <property type="match status" value="1"/>
</dbReference>
<dbReference type="CDD" id="cd06223">
    <property type="entry name" value="PRTases_typeI"/>
    <property type="match status" value="1"/>
</dbReference>
<dbReference type="InterPro" id="IPR029055">
    <property type="entry name" value="Ntn_hydrolases_N"/>
</dbReference>
<keyword evidence="2" id="KW-0315">Glutamine amidotransferase</keyword>
<sequence>MVYGPATVSVELNHDWVSAPSTSSAVCSHTAGTSTVTGSNWNTAVTITAGTEKLKAGKTKASAFTSKGATVTPVACGGEIGLRSNPSVYAHIIVMGSASYSPFPPVYSKSPSGGVPVIPPQAQVYVTLDPIPTWTMGSESSESYASAEAQPFYVNSPYGLCLSHNGNLVNAPELRQFLDQKAHRHINTDSDSELMLNIFANELNETGKARVNTDDIFKALSLMCRQCKGAFACTGMIAGYGIFGVRDPHGIRPLVLGSRPSETLKGAQDYMLASEDIALRNLRFSKVQNIQPGQAVFIRKGCEPEFCQVHEPKAQGIDIFEYVYFARPDSTIDGINVYRSRQNMGHKLADKILSILGKQGIEKIDVVVPIPETATTSAAIVAERLGKPCGIDLASPKELIAHKRDRFEIAKLIGADEVIFQDLHDLVDACAELSPKGGEAAKFEIGVFCGKYITEVPPGYFEHLDKVRSKNRKIVVAEEMRVPTEAANSGPSQFHEPPGIGANGLPQGSHSSTIAKAPALNDPVEWGDIRLPSHSKMEFILGDA</sequence>
<dbReference type="Proteomes" id="UP000294003">
    <property type="component" value="Unassembled WGS sequence"/>
</dbReference>
<dbReference type="PANTHER" id="PTHR11907">
    <property type="entry name" value="AMIDOPHOSPHORIBOSYLTRANSFERASE"/>
    <property type="match status" value="1"/>
</dbReference>
<reference evidence="5 6" key="1">
    <citation type="submission" date="2018-06" db="EMBL/GenBank/DDBJ databases">
        <title>Complete Genomes of Monosporascus.</title>
        <authorList>
            <person name="Robinson A.J."/>
            <person name="Natvig D.O."/>
        </authorList>
    </citation>
    <scope>NUCLEOTIDE SEQUENCE [LARGE SCALE GENOMIC DNA]</scope>
    <source>
        <strain evidence="5 6">CBS 609.92</strain>
    </source>
</reference>
<evidence type="ECO:0000259" key="4">
    <source>
        <dbReference type="PROSITE" id="PS51278"/>
    </source>
</evidence>
<dbReference type="InterPro" id="IPR000836">
    <property type="entry name" value="PRTase_dom"/>
</dbReference>
<accession>A0ABY0HK71</accession>
<evidence type="ECO:0000256" key="2">
    <source>
        <dbReference type="ARBA" id="ARBA00022962"/>
    </source>
</evidence>
<dbReference type="SUPFAM" id="SSF53271">
    <property type="entry name" value="PRTase-like"/>
    <property type="match status" value="1"/>
</dbReference>
<dbReference type="EMBL" id="QJNS01000027">
    <property type="protein sequence ID" value="RYO92488.1"/>
    <property type="molecule type" value="Genomic_DNA"/>
</dbReference>
<feature type="domain" description="Glutamine amidotransferase type-2" evidence="4">
    <location>
        <begin position="76"/>
        <end position="301"/>
    </location>
</feature>
<feature type="region of interest" description="Disordered" evidence="3">
    <location>
        <begin position="486"/>
        <end position="514"/>
    </location>
</feature>
<keyword evidence="6" id="KW-1185">Reference proteome</keyword>
<dbReference type="InterPro" id="IPR017932">
    <property type="entry name" value="GATase_2_dom"/>
</dbReference>
<dbReference type="SUPFAM" id="SSF56235">
    <property type="entry name" value="N-terminal nucleophile aminohydrolases (Ntn hydrolases)"/>
    <property type="match status" value="1"/>
</dbReference>
<comment type="caution">
    <text evidence="5">The sequence shown here is derived from an EMBL/GenBank/DDBJ whole genome shotgun (WGS) entry which is preliminary data.</text>
</comment>
<proteinExistence type="predicted"/>